<dbReference type="PANTHER" id="PTHR41287">
    <property type="match status" value="1"/>
</dbReference>
<dbReference type="Pfam" id="PF03354">
    <property type="entry name" value="TerL_ATPase"/>
    <property type="match status" value="1"/>
</dbReference>
<feature type="domain" description="Terminase large subunit-like ATPase" evidence="1">
    <location>
        <begin position="69"/>
        <end position="219"/>
    </location>
</feature>
<dbReference type="AlphaFoldDB" id="A0A1B7WYX8"/>
<dbReference type="InterPro" id="IPR027417">
    <property type="entry name" value="P-loop_NTPase"/>
</dbReference>
<dbReference type="InterPro" id="IPR046461">
    <property type="entry name" value="TerL_ATPase"/>
</dbReference>
<protein>
    <recommendedName>
        <fullName evidence="1">Terminase large subunit-like ATPase domain-containing protein</fullName>
    </recommendedName>
</protein>
<accession>A0A1B7WYX8</accession>
<evidence type="ECO:0000313" key="2">
    <source>
        <dbReference type="EMBL" id="OBQ42317.1"/>
    </source>
</evidence>
<dbReference type="Gene3D" id="3.40.50.300">
    <property type="entry name" value="P-loop containing nucleotide triphosphate hydrolases"/>
    <property type="match status" value="1"/>
</dbReference>
<dbReference type="Proteomes" id="UP000092093">
    <property type="component" value="Unassembled WGS sequence"/>
</dbReference>
<gene>
    <name evidence="2" type="ORF">AN484_18370</name>
</gene>
<name>A0A1B7WYX8_APHFL</name>
<dbReference type="InterPro" id="IPR005021">
    <property type="entry name" value="Terminase_largesu-like"/>
</dbReference>
<evidence type="ECO:0000313" key="3">
    <source>
        <dbReference type="Proteomes" id="UP000092093"/>
    </source>
</evidence>
<dbReference type="EMBL" id="LJOW01000111">
    <property type="protein sequence ID" value="OBQ42317.1"/>
    <property type="molecule type" value="Genomic_DNA"/>
</dbReference>
<evidence type="ECO:0000259" key="1">
    <source>
        <dbReference type="Pfam" id="PF03354"/>
    </source>
</evidence>
<organism evidence="2 3">
    <name type="scientific">Aphanizomenon flos-aquae WA102</name>
    <dbReference type="NCBI Taxonomy" id="1710896"/>
    <lineage>
        <taxon>Bacteria</taxon>
        <taxon>Bacillati</taxon>
        <taxon>Cyanobacteriota</taxon>
        <taxon>Cyanophyceae</taxon>
        <taxon>Nostocales</taxon>
        <taxon>Aphanizomenonaceae</taxon>
        <taxon>Aphanizomenon</taxon>
    </lineage>
</organism>
<comment type="caution">
    <text evidence="2">The sequence shown here is derived from an EMBL/GenBank/DDBJ whole genome shotgun (WGS) entry which is preliminary data.</text>
</comment>
<sequence length="478" mass="52633">MLQLPTLYTEPLSKDFKTDGDKLIEFAQIAWKSPENPDGLQLDEWQKWLLRAILERYPDDNPMYPGRLRYRQVVISVGRQNGKSLIAAMLGLYGLLLHEIGPQCISLASSTDQANIVYNRVLYVINSNQFLKKRFKRATETRGIVTADGGGRYDVKAAKEAALQGIPISFCLFDELHLAKEGMWSAAVLGTSQRKDGIVVGITTAGDQNSKTLIDLYKSGTLAANGSEDLERFGFFLWTAPDNAAIDDPKAIMAANPSVAAGRVQIEQIISDLKTIPEHEARRYRLNQFIAGTSNSWLPASLFRAATGRGVTNTQNAVFAVDITKNWGHATIAIANTQDGVQETELVMSLVNPTEDQLYNELTALYAKFSPRAIALDDRQLTNLGKRLKISGHTVWQLWAKEVSSMCSAVYAMFGNGLVRHANDPLLVAQMPNGVSKQVGESWFISRSESLGDIDALMATVMALYVSSRAQHATVGVF</sequence>
<dbReference type="PANTHER" id="PTHR41287:SF1">
    <property type="entry name" value="PROTEIN YMFN"/>
    <property type="match status" value="1"/>
</dbReference>
<proteinExistence type="predicted"/>
<reference evidence="2 3" key="1">
    <citation type="submission" date="2015-09" db="EMBL/GenBank/DDBJ databases">
        <title>Aphanizomenon flos-aquae WA102.</title>
        <authorList>
            <person name="Driscoll C."/>
        </authorList>
    </citation>
    <scope>NUCLEOTIDE SEQUENCE [LARGE SCALE GENOMIC DNA]</scope>
    <source>
        <strain evidence="2">WA102</strain>
    </source>
</reference>